<evidence type="ECO:0000313" key="1">
    <source>
        <dbReference type="EMBL" id="PLW67809.1"/>
    </source>
</evidence>
<dbReference type="Proteomes" id="UP000235005">
    <property type="component" value="Unassembled WGS sequence"/>
</dbReference>
<comment type="caution">
    <text evidence="1">The sequence shown here is derived from an EMBL/GenBank/DDBJ whole genome shotgun (WGS) entry which is preliminary data.</text>
</comment>
<reference evidence="1 2" key="1">
    <citation type="submission" date="2018-01" db="EMBL/GenBank/DDBJ databases">
        <title>The draft genome sequence of Halioglobus lutimaris HF004.</title>
        <authorList>
            <person name="Du Z.-J."/>
            <person name="Shi M.-J."/>
        </authorList>
    </citation>
    <scope>NUCLEOTIDE SEQUENCE [LARGE SCALE GENOMIC DNA]</scope>
    <source>
        <strain evidence="1 2">HF004</strain>
    </source>
</reference>
<keyword evidence="2" id="KW-1185">Reference proteome</keyword>
<organism evidence="1 2">
    <name type="scientific">Pseudohalioglobus lutimaris</name>
    <dbReference type="NCBI Taxonomy" id="1737061"/>
    <lineage>
        <taxon>Bacteria</taxon>
        <taxon>Pseudomonadati</taxon>
        <taxon>Pseudomonadota</taxon>
        <taxon>Gammaproteobacteria</taxon>
        <taxon>Cellvibrionales</taxon>
        <taxon>Halieaceae</taxon>
        <taxon>Pseudohalioglobus</taxon>
    </lineage>
</organism>
<sequence>MNYSYQLTCSYRIGRAYCKRTLKRGLLLRDARDLQARCQAREISRVTEKRGHWSSWTGRIYGISREQKP</sequence>
<gene>
    <name evidence="1" type="ORF">C0039_15435</name>
</gene>
<dbReference type="AlphaFoldDB" id="A0A2N5WZY5"/>
<accession>A0A2N5WZY5</accession>
<name>A0A2N5WZY5_9GAMM</name>
<evidence type="ECO:0000313" key="2">
    <source>
        <dbReference type="Proteomes" id="UP000235005"/>
    </source>
</evidence>
<proteinExistence type="predicted"/>
<dbReference type="EMBL" id="PKUS01000023">
    <property type="protein sequence ID" value="PLW67809.1"/>
    <property type="molecule type" value="Genomic_DNA"/>
</dbReference>
<protein>
    <submittedName>
        <fullName evidence="1">Uncharacterized protein</fullName>
    </submittedName>
</protein>